<feature type="region of interest" description="Disordered" evidence="1">
    <location>
        <begin position="259"/>
        <end position="296"/>
    </location>
</feature>
<proteinExistence type="predicted"/>
<sequence length="296" mass="32706">MSHFDKMSPIDFGGSHGYLNTIHLSGLASKHPGRITKAVSAGHSPRKTLRRDTMYPSGAYRRTSTRSDEFVASFYAALQKATASQHSSTRPTPTCQSHRPFQTYLDRKELPTDNQAPATCKSFVDWEVNGTLMSPCQRQYKTYSTGPSFPSYSPPQRTLSHEKPDFDWPTYIPIISSDSALPSPQPRISRNYNAFASTNTTAVSSPELFSDPQFPEPKTPPSYASDISAPDEVLVGVGLYDEPDSVSWEESSTTGRFRFGTLDRPLYQSERTTGKGLKLEETFSPPPIDSDSDGGV</sequence>
<accession>A0AAF0DLJ6</accession>
<name>A0AAF0DLJ6_9EURO</name>
<protein>
    <submittedName>
        <fullName evidence="2">Uncharacterized protein</fullName>
    </submittedName>
</protein>
<dbReference type="EMBL" id="CP120630">
    <property type="protein sequence ID" value="WEW61035.1"/>
    <property type="molecule type" value="Genomic_DNA"/>
</dbReference>
<organism evidence="2 3">
    <name type="scientific">Emydomyces testavorans</name>
    <dbReference type="NCBI Taxonomy" id="2070801"/>
    <lineage>
        <taxon>Eukaryota</taxon>
        <taxon>Fungi</taxon>
        <taxon>Dikarya</taxon>
        <taxon>Ascomycota</taxon>
        <taxon>Pezizomycotina</taxon>
        <taxon>Eurotiomycetes</taxon>
        <taxon>Eurotiomycetidae</taxon>
        <taxon>Onygenales</taxon>
        <taxon>Nannizziopsiaceae</taxon>
        <taxon>Emydomyces</taxon>
    </lineage>
</organism>
<dbReference type="Proteomes" id="UP001219355">
    <property type="component" value="Chromosome 4"/>
</dbReference>
<reference evidence="2" key="1">
    <citation type="submission" date="2023-03" db="EMBL/GenBank/DDBJ databases">
        <title>Emydomyces testavorans Genome Sequence.</title>
        <authorList>
            <person name="Hoyer L."/>
        </authorList>
    </citation>
    <scope>NUCLEOTIDE SEQUENCE</scope>
    <source>
        <strain evidence="2">16-2883</strain>
    </source>
</reference>
<evidence type="ECO:0000313" key="3">
    <source>
        <dbReference type="Proteomes" id="UP001219355"/>
    </source>
</evidence>
<evidence type="ECO:0000256" key="1">
    <source>
        <dbReference type="SAM" id="MobiDB-lite"/>
    </source>
</evidence>
<keyword evidence="3" id="KW-1185">Reference proteome</keyword>
<dbReference type="AlphaFoldDB" id="A0AAF0DLJ6"/>
<gene>
    <name evidence="2" type="ORF">PRK78_006524</name>
</gene>
<feature type="region of interest" description="Disordered" evidence="1">
    <location>
        <begin position="204"/>
        <end position="227"/>
    </location>
</feature>
<evidence type="ECO:0000313" key="2">
    <source>
        <dbReference type="EMBL" id="WEW61035.1"/>
    </source>
</evidence>